<evidence type="ECO:0000313" key="1">
    <source>
        <dbReference type="EMBL" id="MBB6107840.1"/>
    </source>
</evidence>
<protein>
    <submittedName>
        <fullName evidence="1">Uncharacterized protein</fullName>
    </submittedName>
</protein>
<gene>
    <name evidence="1" type="ORF">HDF23_000570</name>
</gene>
<evidence type="ECO:0000313" key="2">
    <source>
        <dbReference type="Proteomes" id="UP000541583"/>
    </source>
</evidence>
<sequence length="139" mass="15661">MKEDTSEIQLPDFLMVHPDLKDDPANKQGEIGFITAAILNMDEFYVGFDDHQVGLYSADALLTFKEPGNIYDFMHQNALTLSVDDFKDLKNIALLLDHGTEKHIRTAMELVKKNDAIRDAATIGLDQRLGISQNRGLKR</sequence>
<accession>A0ABR6PDJ9</accession>
<keyword evidence="2" id="KW-1185">Reference proteome</keyword>
<dbReference type="EMBL" id="JACHCB010000001">
    <property type="protein sequence ID" value="MBB6107840.1"/>
    <property type="molecule type" value="Genomic_DNA"/>
</dbReference>
<name>A0ABR6PDJ9_9SPHI</name>
<proteinExistence type="predicted"/>
<reference evidence="1 2" key="1">
    <citation type="submission" date="2020-08" db="EMBL/GenBank/DDBJ databases">
        <title>Genomic Encyclopedia of Type Strains, Phase IV (KMG-V): Genome sequencing to study the core and pangenomes of soil and plant-associated prokaryotes.</title>
        <authorList>
            <person name="Whitman W."/>
        </authorList>
    </citation>
    <scope>NUCLEOTIDE SEQUENCE [LARGE SCALE GENOMIC DNA]</scope>
    <source>
        <strain evidence="1 2">ANJLi2</strain>
    </source>
</reference>
<dbReference type="Proteomes" id="UP000541583">
    <property type="component" value="Unassembled WGS sequence"/>
</dbReference>
<dbReference type="RefSeq" id="WP_076369579.1">
    <property type="nucleotide sequence ID" value="NZ_FTMG01000001.1"/>
</dbReference>
<organism evidence="1 2">
    <name type="scientific">Mucilaginibacter lappiensis</name>
    <dbReference type="NCBI Taxonomy" id="354630"/>
    <lineage>
        <taxon>Bacteria</taxon>
        <taxon>Pseudomonadati</taxon>
        <taxon>Bacteroidota</taxon>
        <taxon>Sphingobacteriia</taxon>
        <taxon>Sphingobacteriales</taxon>
        <taxon>Sphingobacteriaceae</taxon>
        <taxon>Mucilaginibacter</taxon>
    </lineage>
</organism>
<comment type="caution">
    <text evidence="1">The sequence shown here is derived from an EMBL/GenBank/DDBJ whole genome shotgun (WGS) entry which is preliminary data.</text>
</comment>